<evidence type="ECO:0000256" key="1">
    <source>
        <dbReference type="SAM" id="MobiDB-lite"/>
    </source>
</evidence>
<dbReference type="EMBL" id="VDMD01000078">
    <property type="protein sequence ID" value="TRM56206.1"/>
    <property type="molecule type" value="Genomic_DNA"/>
</dbReference>
<dbReference type="AlphaFoldDB" id="A0A550BUM4"/>
<organism evidence="2 3">
    <name type="scientific">Schizophyllum amplum</name>
    <dbReference type="NCBI Taxonomy" id="97359"/>
    <lineage>
        <taxon>Eukaryota</taxon>
        <taxon>Fungi</taxon>
        <taxon>Dikarya</taxon>
        <taxon>Basidiomycota</taxon>
        <taxon>Agaricomycotina</taxon>
        <taxon>Agaricomycetes</taxon>
        <taxon>Agaricomycetidae</taxon>
        <taxon>Agaricales</taxon>
        <taxon>Schizophyllaceae</taxon>
        <taxon>Schizophyllum</taxon>
    </lineage>
</organism>
<feature type="compositionally biased region" description="Low complexity" evidence="1">
    <location>
        <begin position="74"/>
        <end position="88"/>
    </location>
</feature>
<feature type="region of interest" description="Disordered" evidence="1">
    <location>
        <begin position="60"/>
        <end position="99"/>
    </location>
</feature>
<name>A0A550BUM4_9AGAR</name>
<keyword evidence="3" id="KW-1185">Reference proteome</keyword>
<feature type="region of interest" description="Disordered" evidence="1">
    <location>
        <begin position="117"/>
        <end position="140"/>
    </location>
</feature>
<sequence>MMRDVGSVLEVGGAWWASVQCKVRDRRQTASLSTTDLAVGEFGRRERVRASCLHPRRLGRQGHCDAMSKDGRDVAGAGAVGSRVGRASTRPQARPSFTRCARRSESRGALCKATMTSPCKATTKGSAERRRRAPAEQGRQALLARPLPLISRLACTV</sequence>
<reference evidence="2 3" key="1">
    <citation type="journal article" date="2019" name="New Phytol.">
        <title>Comparative genomics reveals unique wood-decay strategies and fruiting body development in the Schizophyllaceae.</title>
        <authorList>
            <person name="Almasi E."/>
            <person name="Sahu N."/>
            <person name="Krizsan K."/>
            <person name="Balint B."/>
            <person name="Kovacs G.M."/>
            <person name="Kiss B."/>
            <person name="Cseklye J."/>
            <person name="Drula E."/>
            <person name="Henrissat B."/>
            <person name="Nagy I."/>
            <person name="Chovatia M."/>
            <person name="Adam C."/>
            <person name="LaButti K."/>
            <person name="Lipzen A."/>
            <person name="Riley R."/>
            <person name="Grigoriev I.V."/>
            <person name="Nagy L.G."/>
        </authorList>
    </citation>
    <scope>NUCLEOTIDE SEQUENCE [LARGE SCALE GENOMIC DNA]</scope>
    <source>
        <strain evidence="2 3">NL-1724</strain>
    </source>
</reference>
<evidence type="ECO:0000313" key="3">
    <source>
        <dbReference type="Proteomes" id="UP000320762"/>
    </source>
</evidence>
<feature type="compositionally biased region" description="Basic and acidic residues" evidence="1">
    <location>
        <begin position="62"/>
        <end position="73"/>
    </location>
</feature>
<proteinExistence type="predicted"/>
<dbReference type="Proteomes" id="UP000320762">
    <property type="component" value="Unassembled WGS sequence"/>
</dbReference>
<accession>A0A550BUM4</accession>
<evidence type="ECO:0000313" key="2">
    <source>
        <dbReference type="EMBL" id="TRM56206.1"/>
    </source>
</evidence>
<comment type="caution">
    <text evidence="2">The sequence shown here is derived from an EMBL/GenBank/DDBJ whole genome shotgun (WGS) entry which is preliminary data.</text>
</comment>
<protein>
    <submittedName>
        <fullName evidence="2">Uncharacterized protein</fullName>
    </submittedName>
</protein>
<gene>
    <name evidence="2" type="ORF">BD626DRAFT_259803</name>
</gene>